<protein>
    <submittedName>
        <fullName evidence="1">Uncharacterized protein</fullName>
    </submittedName>
</protein>
<sequence>RGLLLEHIGEDTNGLFFDKILKGDWERPIQKEQHSEPDKNFLSFVAISIPCFGRDFFMRLHINFCEKDYIWRKESWP</sequence>
<accession>A0AAD4SB05</accession>
<proteinExistence type="predicted"/>
<dbReference type="EMBL" id="JAJJMB010012081">
    <property type="protein sequence ID" value="KAI3891045.1"/>
    <property type="molecule type" value="Genomic_DNA"/>
</dbReference>
<dbReference type="Proteomes" id="UP001202328">
    <property type="component" value="Unassembled WGS sequence"/>
</dbReference>
<evidence type="ECO:0000313" key="1">
    <source>
        <dbReference type="EMBL" id="KAI3891045.1"/>
    </source>
</evidence>
<keyword evidence="2" id="KW-1185">Reference proteome</keyword>
<evidence type="ECO:0000313" key="2">
    <source>
        <dbReference type="Proteomes" id="UP001202328"/>
    </source>
</evidence>
<dbReference type="AlphaFoldDB" id="A0AAD4SB05"/>
<gene>
    <name evidence="1" type="ORF">MKW98_007350</name>
</gene>
<organism evidence="1 2">
    <name type="scientific">Papaver atlanticum</name>
    <dbReference type="NCBI Taxonomy" id="357466"/>
    <lineage>
        <taxon>Eukaryota</taxon>
        <taxon>Viridiplantae</taxon>
        <taxon>Streptophyta</taxon>
        <taxon>Embryophyta</taxon>
        <taxon>Tracheophyta</taxon>
        <taxon>Spermatophyta</taxon>
        <taxon>Magnoliopsida</taxon>
        <taxon>Ranunculales</taxon>
        <taxon>Papaveraceae</taxon>
        <taxon>Papaveroideae</taxon>
        <taxon>Papaver</taxon>
    </lineage>
</organism>
<name>A0AAD4SB05_9MAGN</name>
<comment type="caution">
    <text evidence="1">The sequence shown here is derived from an EMBL/GenBank/DDBJ whole genome shotgun (WGS) entry which is preliminary data.</text>
</comment>
<reference evidence="1" key="1">
    <citation type="submission" date="2022-04" db="EMBL/GenBank/DDBJ databases">
        <title>A functionally conserved STORR gene fusion in Papaver species that diverged 16.8 million years ago.</title>
        <authorList>
            <person name="Catania T."/>
        </authorList>
    </citation>
    <scope>NUCLEOTIDE SEQUENCE</scope>
    <source>
        <strain evidence="1">S-188037</strain>
    </source>
</reference>
<feature type="non-terminal residue" evidence="1">
    <location>
        <position position="77"/>
    </location>
</feature>